<reference evidence="1" key="1">
    <citation type="submission" date="2020-03" db="EMBL/GenBank/DDBJ databases">
        <title>The deep terrestrial virosphere.</title>
        <authorList>
            <person name="Holmfeldt K."/>
            <person name="Nilsson E."/>
            <person name="Simone D."/>
            <person name="Lopez-Fernandez M."/>
            <person name="Wu X."/>
            <person name="de Brujin I."/>
            <person name="Lundin D."/>
            <person name="Andersson A."/>
            <person name="Bertilsson S."/>
            <person name="Dopson M."/>
        </authorList>
    </citation>
    <scope>NUCLEOTIDE SEQUENCE</scope>
    <source>
        <strain evidence="1">TM448B02743</strain>
    </source>
</reference>
<sequence>MTTVSLYPAPQFVQVLSQAGAVTAGSMTLSDALYPLTTAFLLGTGAKNVLLYWQATSETVGDFLDLQLLIRDSKATVPLWVEGPEQFGVTSKRVVRFPVSGMVGHLHVRVLGATTAIPATALIVRAAVDQEG</sequence>
<name>A0A6M3XV60_9ZZZZ</name>
<accession>A0A6M3XV60</accession>
<gene>
    <name evidence="1" type="ORF">TM448B02743_0009</name>
</gene>
<organism evidence="1">
    <name type="scientific">viral metagenome</name>
    <dbReference type="NCBI Taxonomy" id="1070528"/>
    <lineage>
        <taxon>unclassified sequences</taxon>
        <taxon>metagenomes</taxon>
        <taxon>organismal metagenomes</taxon>
    </lineage>
</organism>
<dbReference type="AlphaFoldDB" id="A0A6M3XV60"/>
<evidence type="ECO:0000313" key="1">
    <source>
        <dbReference type="EMBL" id="QJI01737.1"/>
    </source>
</evidence>
<proteinExistence type="predicted"/>
<protein>
    <submittedName>
        <fullName evidence="1">Uncharacterized protein</fullName>
    </submittedName>
</protein>
<dbReference type="EMBL" id="MT144946">
    <property type="protein sequence ID" value="QJI01737.1"/>
    <property type="molecule type" value="Genomic_DNA"/>
</dbReference>